<dbReference type="Proteomes" id="UP001377160">
    <property type="component" value="Unassembled WGS sequence"/>
</dbReference>
<accession>A0ABU9FTN8</accession>
<evidence type="ECO:0000313" key="2">
    <source>
        <dbReference type="EMBL" id="MEL0609564.1"/>
    </source>
</evidence>
<sequence>MKHIDTPNADPEKKSRNHTFLGSGNLGKDVQSRLEQLTRLPRKNAVLAMDGLVTLSPELLKTKKNLNLWAKGTLNWLQKRFGENLVSAVVHLDESSPHMHFTIVPLEKKQDGRKVLNARDMFNKWQLTDMQRSYNEVMQKHIPEVIPPKYGSKACHTSIKAFYAELEEIRQELRLHSEAVASKKVITATTRLNFASLIEKCIEDVEFTLGYELDEDSRARIIHDNQEILKAELSKWLEPKKLFKLLDSNVEASIKTYLFKRKAAPTP</sequence>
<dbReference type="NCBIfam" id="NF041497">
    <property type="entry name" value="MobV"/>
    <property type="match status" value="1"/>
</dbReference>
<dbReference type="InterPro" id="IPR001668">
    <property type="entry name" value="Mob_Pre"/>
</dbReference>
<evidence type="ECO:0000313" key="3">
    <source>
        <dbReference type="Proteomes" id="UP001377160"/>
    </source>
</evidence>
<dbReference type="Gene3D" id="3.30.930.30">
    <property type="match status" value="1"/>
</dbReference>
<protein>
    <submittedName>
        <fullName evidence="2">MobV family relaxase</fullName>
    </submittedName>
</protein>
<reference evidence="2 3" key="1">
    <citation type="submission" date="2024-02" db="EMBL/GenBank/DDBJ databases">
        <title>Bacteria isolated from the canopy kelp, Nereocystis luetkeana.</title>
        <authorList>
            <person name="Pfister C.A."/>
            <person name="Younker I.T."/>
            <person name="Light S.H."/>
        </authorList>
    </citation>
    <scope>NUCLEOTIDE SEQUENCE [LARGE SCALE GENOMIC DNA]</scope>
    <source>
        <strain evidence="2 3">TI.1.15</strain>
    </source>
</reference>
<feature type="region of interest" description="Disordered" evidence="1">
    <location>
        <begin position="1"/>
        <end position="25"/>
    </location>
</feature>
<dbReference type="Pfam" id="PF01076">
    <property type="entry name" value="Mob_Pre"/>
    <property type="match status" value="1"/>
</dbReference>
<keyword evidence="3" id="KW-1185">Reference proteome</keyword>
<evidence type="ECO:0000256" key="1">
    <source>
        <dbReference type="SAM" id="MobiDB-lite"/>
    </source>
</evidence>
<dbReference type="CDD" id="cd17242">
    <property type="entry name" value="MobM_relaxase"/>
    <property type="match status" value="1"/>
</dbReference>
<organism evidence="2 3">
    <name type="scientific">Vibrio echinoideorum</name>
    <dbReference type="NCBI Taxonomy" id="2100116"/>
    <lineage>
        <taxon>Bacteria</taxon>
        <taxon>Pseudomonadati</taxon>
        <taxon>Pseudomonadota</taxon>
        <taxon>Gammaproteobacteria</taxon>
        <taxon>Vibrionales</taxon>
        <taxon>Vibrionaceae</taxon>
        <taxon>Vibrio</taxon>
    </lineage>
</organism>
<dbReference type="EMBL" id="JBANDX010000011">
    <property type="protein sequence ID" value="MEL0609564.1"/>
    <property type="molecule type" value="Genomic_DNA"/>
</dbReference>
<name>A0ABU9FTN8_9VIBR</name>
<gene>
    <name evidence="2" type="primary">mobV</name>
    <name evidence="2" type="ORF">V8Z71_14675</name>
</gene>
<dbReference type="RefSeq" id="WP_341635503.1">
    <property type="nucleotide sequence ID" value="NZ_JBANDX010000011.1"/>
</dbReference>
<proteinExistence type="predicted"/>
<comment type="caution">
    <text evidence="2">The sequence shown here is derived from an EMBL/GenBank/DDBJ whole genome shotgun (WGS) entry which is preliminary data.</text>
</comment>